<dbReference type="Pfam" id="PF07331">
    <property type="entry name" value="TctB"/>
    <property type="match status" value="1"/>
</dbReference>
<sequence>MGRLNRDTLIALLLLVFCGVMFSASQDIEVTNYGTMPSHVWPQVVLAVLTVFSLGLLGQSVLKAEAPGAETAESAPGGIGKYRNAAIVYALFFLFLFTLDILGMLLGGVAFVFLALTLLGEPGLKRVPLHLLVAVATVGVMWSIFTFGLGVLLPDGEILQLN</sequence>
<evidence type="ECO:0000313" key="4">
    <source>
        <dbReference type="Proteomes" id="UP001060336"/>
    </source>
</evidence>
<evidence type="ECO:0000256" key="1">
    <source>
        <dbReference type="SAM" id="Phobius"/>
    </source>
</evidence>
<keyword evidence="1" id="KW-0472">Membrane</keyword>
<dbReference type="AlphaFoldDB" id="A0A9J7AV49"/>
<accession>A0A9J7AV49</accession>
<keyword evidence="1" id="KW-1133">Transmembrane helix</keyword>
<feature type="transmembrane region" description="Helical" evidence="1">
    <location>
        <begin position="86"/>
        <end position="119"/>
    </location>
</feature>
<evidence type="ECO:0000259" key="2">
    <source>
        <dbReference type="Pfam" id="PF07331"/>
    </source>
</evidence>
<reference evidence="3" key="1">
    <citation type="submission" date="2022-08" db="EMBL/GenBank/DDBJ databases">
        <title>Nisaea acidiphila sp. nov., isolated from a marine algal debris and emended description of the genus Nisaea Urios et al. 2008.</title>
        <authorList>
            <person name="Kwon K."/>
        </authorList>
    </citation>
    <scope>NUCLEOTIDE SEQUENCE</scope>
    <source>
        <strain evidence="3">MEBiC11861</strain>
    </source>
</reference>
<dbReference type="EMBL" id="CP102480">
    <property type="protein sequence ID" value="UUX51207.1"/>
    <property type="molecule type" value="Genomic_DNA"/>
</dbReference>
<organism evidence="3 4">
    <name type="scientific">Nisaea acidiphila</name>
    <dbReference type="NCBI Taxonomy" id="1862145"/>
    <lineage>
        <taxon>Bacteria</taxon>
        <taxon>Pseudomonadati</taxon>
        <taxon>Pseudomonadota</taxon>
        <taxon>Alphaproteobacteria</taxon>
        <taxon>Rhodospirillales</taxon>
        <taxon>Thalassobaculaceae</taxon>
        <taxon>Nisaea</taxon>
    </lineage>
</organism>
<keyword evidence="4" id="KW-1185">Reference proteome</keyword>
<dbReference type="InterPro" id="IPR009936">
    <property type="entry name" value="DUF1468"/>
</dbReference>
<evidence type="ECO:0000313" key="3">
    <source>
        <dbReference type="EMBL" id="UUX51207.1"/>
    </source>
</evidence>
<protein>
    <submittedName>
        <fullName evidence="3">Tripartite tricarboxylate transporter TctB family protein</fullName>
    </submittedName>
</protein>
<feature type="transmembrane region" description="Helical" evidence="1">
    <location>
        <begin position="131"/>
        <end position="153"/>
    </location>
</feature>
<keyword evidence="1" id="KW-0812">Transmembrane</keyword>
<dbReference type="KEGG" id="naci:NUH88_05825"/>
<dbReference type="Proteomes" id="UP001060336">
    <property type="component" value="Chromosome"/>
</dbReference>
<feature type="transmembrane region" description="Helical" evidence="1">
    <location>
        <begin position="40"/>
        <end position="57"/>
    </location>
</feature>
<dbReference type="RefSeq" id="WP_257770559.1">
    <property type="nucleotide sequence ID" value="NZ_CP102480.1"/>
</dbReference>
<gene>
    <name evidence="3" type="ORF">NUH88_05825</name>
</gene>
<name>A0A9J7AV49_9PROT</name>
<proteinExistence type="predicted"/>
<feature type="domain" description="DUF1468" evidence="2">
    <location>
        <begin position="9"/>
        <end position="154"/>
    </location>
</feature>